<protein>
    <submittedName>
        <fullName evidence="2">Uncharacterized protein</fullName>
    </submittedName>
</protein>
<sequence>MRRAGHRSADALCDAMLDGRSGITFTKDEYAGAWNHVPPPWPPRPAAHPRTPRPLAALDTTPAVHTSEEFRTVLAAGRRRAFTANTIFRDNTWRERDRQGTPRGTAQAVARAPPGCLLARGEAGGRSGRGSAGSSPEFTIMPSPDSYWVTGFAEDAGPRHLKRTRMDSATTTLASLITANACALTALWLRLRWRTRGEEVRRQSLLGVTEAVPPGVRMELDDQSHDGHRIRMKITRTPAREGTAAE</sequence>
<dbReference type="Proteomes" id="UP000608955">
    <property type="component" value="Unassembled WGS sequence"/>
</dbReference>
<keyword evidence="1" id="KW-0472">Membrane</keyword>
<dbReference type="EMBL" id="BMVF01000025">
    <property type="protein sequence ID" value="GHD96057.1"/>
    <property type="molecule type" value="Genomic_DNA"/>
</dbReference>
<evidence type="ECO:0000256" key="1">
    <source>
        <dbReference type="SAM" id="Phobius"/>
    </source>
</evidence>
<evidence type="ECO:0000313" key="3">
    <source>
        <dbReference type="Proteomes" id="UP000608955"/>
    </source>
</evidence>
<proteinExistence type="predicted"/>
<reference evidence="2" key="2">
    <citation type="submission" date="2020-09" db="EMBL/GenBank/DDBJ databases">
        <authorList>
            <person name="Sun Q."/>
            <person name="Ohkuma M."/>
        </authorList>
    </citation>
    <scope>NUCLEOTIDE SEQUENCE</scope>
    <source>
        <strain evidence="2">JCM 4654</strain>
    </source>
</reference>
<reference evidence="2" key="1">
    <citation type="journal article" date="2014" name="Int. J. Syst. Evol. Microbiol.">
        <title>Complete genome sequence of Corynebacterium casei LMG S-19264T (=DSM 44701T), isolated from a smear-ripened cheese.</title>
        <authorList>
            <consortium name="US DOE Joint Genome Institute (JGI-PGF)"/>
            <person name="Walter F."/>
            <person name="Albersmeier A."/>
            <person name="Kalinowski J."/>
            <person name="Ruckert C."/>
        </authorList>
    </citation>
    <scope>NUCLEOTIDE SEQUENCE</scope>
    <source>
        <strain evidence="2">JCM 4654</strain>
    </source>
</reference>
<organism evidence="2 3">
    <name type="scientific">Streptomyces naganishii JCM 4654</name>
    <dbReference type="NCBI Taxonomy" id="1306179"/>
    <lineage>
        <taxon>Bacteria</taxon>
        <taxon>Bacillati</taxon>
        <taxon>Actinomycetota</taxon>
        <taxon>Actinomycetes</taxon>
        <taxon>Kitasatosporales</taxon>
        <taxon>Streptomycetaceae</taxon>
        <taxon>Streptomyces</taxon>
    </lineage>
</organism>
<accession>A0A919D0A9</accession>
<dbReference type="AlphaFoldDB" id="A0A919D0A9"/>
<gene>
    <name evidence="2" type="ORF">GCM10010508_63300</name>
</gene>
<keyword evidence="1" id="KW-0812">Transmembrane</keyword>
<evidence type="ECO:0000313" key="2">
    <source>
        <dbReference type="EMBL" id="GHD96057.1"/>
    </source>
</evidence>
<keyword evidence="1" id="KW-1133">Transmembrane helix</keyword>
<feature type="transmembrane region" description="Helical" evidence="1">
    <location>
        <begin position="173"/>
        <end position="191"/>
    </location>
</feature>
<comment type="caution">
    <text evidence="2">The sequence shown here is derived from an EMBL/GenBank/DDBJ whole genome shotgun (WGS) entry which is preliminary data.</text>
</comment>
<name>A0A919D0A9_9ACTN</name>
<keyword evidence="3" id="KW-1185">Reference proteome</keyword>